<organism evidence="2 3">
    <name type="scientific">Durusdinium trenchii</name>
    <dbReference type="NCBI Taxonomy" id="1381693"/>
    <lineage>
        <taxon>Eukaryota</taxon>
        <taxon>Sar</taxon>
        <taxon>Alveolata</taxon>
        <taxon>Dinophyceae</taxon>
        <taxon>Suessiales</taxon>
        <taxon>Symbiodiniaceae</taxon>
        <taxon>Durusdinium</taxon>
    </lineage>
</organism>
<evidence type="ECO:0000313" key="3">
    <source>
        <dbReference type="Proteomes" id="UP001642464"/>
    </source>
</evidence>
<proteinExistence type="predicted"/>
<sequence>MPASLAPTEEVVNVGPKESIQLETTTESGLEQPEVFWVELDEYIKTYGEPDQADIVQEIVKGVTKLGVKRKAELTDEINIDTSGHAYDQIEAQAKKTSLRDTSKVVYMGDADGEEGVEDEKSDAEDSDEQPCFSMLSFLKQRAGKKAQGKIEENLSTEKIVIGNASGSGTKRAAAAAGLESAERTVTRAKPNVKSDGLMTGLENLSEADKDAFKSYMTDHCSKISSALNELKGKKKSAGRRKTSSTGETEFIAEMEKLENRAKDVLQALKCF</sequence>
<keyword evidence="3" id="KW-1185">Reference proteome</keyword>
<gene>
    <name evidence="2" type="ORF">SCF082_LOCUS34838</name>
</gene>
<evidence type="ECO:0000256" key="1">
    <source>
        <dbReference type="SAM" id="MobiDB-lite"/>
    </source>
</evidence>
<feature type="region of interest" description="Disordered" evidence="1">
    <location>
        <begin position="1"/>
        <end position="28"/>
    </location>
</feature>
<evidence type="ECO:0000313" key="2">
    <source>
        <dbReference type="EMBL" id="CAK9069708.1"/>
    </source>
</evidence>
<dbReference type="EMBL" id="CAXAMM010032446">
    <property type="protein sequence ID" value="CAK9069708.1"/>
    <property type="molecule type" value="Genomic_DNA"/>
</dbReference>
<name>A0ABP0P235_9DINO</name>
<accession>A0ABP0P235</accession>
<dbReference type="Proteomes" id="UP001642464">
    <property type="component" value="Unassembled WGS sequence"/>
</dbReference>
<reference evidence="2 3" key="1">
    <citation type="submission" date="2024-02" db="EMBL/GenBank/DDBJ databases">
        <authorList>
            <person name="Chen Y."/>
            <person name="Shah S."/>
            <person name="Dougan E. K."/>
            <person name="Thang M."/>
            <person name="Chan C."/>
        </authorList>
    </citation>
    <scope>NUCLEOTIDE SEQUENCE [LARGE SCALE GENOMIC DNA]</scope>
</reference>
<comment type="caution">
    <text evidence="2">The sequence shown here is derived from an EMBL/GenBank/DDBJ whole genome shotgun (WGS) entry which is preliminary data.</text>
</comment>
<protein>
    <submittedName>
        <fullName evidence="2">Uncharacterized protein</fullName>
    </submittedName>
</protein>